<keyword evidence="1" id="KW-0812">Transmembrane</keyword>
<dbReference type="PANTHER" id="PTHR16255:SF1">
    <property type="entry name" value="REQUIRED FOR MEIOTIC NUCLEAR DIVISION PROTEIN 1 HOMOLOG"/>
    <property type="match status" value="1"/>
</dbReference>
<keyword evidence="1" id="KW-0472">Membrane</keyword>
<evidence type="ECO:0000313" key="3">
    <source>
        <dbReference type="EMBL" id="MBF4692678.1"/>
    </source>
</evidence>
<sequence>MKFKAYSVANEINLNKIALDCGIPKKYTWEEPLILTPIILDTIFSGLDMRDKRVFIFSFGTFVTIDFTLDEDNRLLQYLKGFEREIDLKKWTRYSDEYELKVDLGLDEENPFSFTDEELVVARFEEAYQEIVATVIAKSVALERVEENMKNILDRIESMVERLEKGRFRLSDRKLAKTIAQVLRHEYSTIAYIMILDRPDLTWESNLYSDLYDQMAEFFELSDRYEIMKTKTDILNNIIDGFATISHSMRGTFIEWVIVILIVAEVVLMLLEFIQ</sequence>
<dbReference type="EMBL" id="JADKNH010000003">
    <property type="protein sequence ID" value="MBF4692678.1"/>
    <property type="molecule type" value="Genomic_DNA"/>
</dbReference>
<organism evidence="3 4">
    <name type="scientific">Fusibacter ferrireducens</name>
    <dbReference type="NCBI Taxonomy" id="2785058"/>
    <lineage>
        <taxon>Bacteria</taxon>
        <taxon>Bacillati</taxon>
        <taxon>Bacillota</taxon>
        <taxon>Clostridia</taxon>
        <taxon>Eubacteriales</taxon>
        <taxon>Eubacteriales Family XII. Incertae Sedis</taxon>
        <taxon>Fusibacter</taxon>
    </lineage>
</organism>
<evidence type="ECO:0000313" key="4">
    <source>
        <dbReference type="Proteomes" id="UP000614200"/>
    </source>
</evidence>
<accession>A0ABR9ZQD8</accession>
<dbReference type="Pfam" id="PF02582">
    <property type="entry name" value="DUF155"/>
    <property type="match status" value="1"/>
</dbReference>
<name>A0ABR9ZQD8_9FIRM</name>
<feature type="transmembrane region" description="Helical" evidence="1">
    <location>
        <begin position="253"/>
        <end position="274"/>
    </location>
</feature>
<dbReference type="RefSeq" id="WP_194700918.1">
    <property type="nucleotide sequence ID" value="NZ_JADKNH010000003.1"/>
</dbReference>
<keyword evidence="4" id="KW-1185">Reference proteome</keyword>
<comment type="caution">
    <text evidence="3">The sequence shown here is derived from an EMBL/GenBank/DDBJ whole genome shotgun (WGS) entry which is preliminary data.</text>
</comment>
<reference evidence="3 4" key="1">
    <citation type="submission" date="2020-11" db="EMBL/GenBank/DDBJ databases">
        <title>Fusibacter basophilias sp. nov.</title>
        <authorList>
            <person name="Qiu D."/>
        </authorList>
    </citation>
    <scope>NUCLEOTIDE SEQUENCE [LARGE SCALE GENOMIC DNA]</scope>
    <source>
        <strain evidence="3 4">Q10-2</strain>
    </source>
</reference>
<keyword evidence="1" id="KW-1133">Transmembrane helix</keyword>
<dbReference type="PANTHER" id="PTHR16255">
    <property type="entry name" value="REQUIRED FOR MEIOTIC NUCLEAR DIVISION PROTEIN 1 HOMOLOG"/>
    <property type="match status" value="1"/>
</dbReference>
<feature type="domain" description="DUF155" evidence="2">
    <location>
        <begin position="54"/>
        <end position="228"/>
    </location>
</feature>
<proteinExistence type="predicted"/>
<evidence type="ECO:0000256" key="1">
    <source>
        <dbReference type="SAM" id="Phobius"/>
    </source>
</evidence>
<dbReference type="InterPro" id="IPR051624">
    <property type="entry name" value="RMD1/Sad1-interacting"/>
</dbReference>
<evidence type="ECO:0000259" key="2">
    <source>
        <dbReference type="Pfam" id="PF02582"/>
    </source>
</evidence>
<dbReference type="InterPro" id="IPR003734">
    <property type="entry name" value="DUF155"/>
</dbReference>
<gene>
    <name evidence="3" type="ORF">ISU02_06090</name>
</gene>
<protein>
    <submittedName>
        <fullName evidence="3">RMD1 family protein</fullName>
    </submittedName>
</protein>
<dbReference type="Proteomes" id="UP000614200">
    <property type="component" value="Unassembled WGS sequence"/>
</dbReference>